<reference evidence="2 3" key="1">
    <citation type="submission" date="2024-06" db="EMBL/GenBank/DDBJ databases">
        <title>The Natural Products Discovery Center: Release of the First 8490 Sequenced Strains for Exploring Actinobacteria Biosynthetic Diversity.</title>
        <authorList>
            <person name="Kalkreuter E."/>
            <person name="Kautsar S.A."/>
            <person name="Yang D."/>
            <person name="Bader C.D."/>
            <person name="Teijaro C.N."/>
            <person name="Fluegel L."/>
            <person name="Davis C.M."/>
            <person name="Simpson J.R."/>
            <person name="Lauterbach L."/>
            <person name="Steele A.D."/>
            <person name="Gui C."/>
            <person name="Meng S."/>
            <person name="Li G."/>
            <person name="Viehrig K."/>
            <person name="Ye F."/>
            <person name="Su P."/>
            <person name="Kiefer A.F."/>
            <person name="Nichols A."/>
            <person name="Cepeda A.J."/>
            <person name="Yan W."/>
            <person name="Fan B."/>
            <person name="Jiang Y."/>
            <person name="Adhikari A."/>
            <person name="Zheng C.-J."/>
            <person name="Schuster L."/>
            <person name="Cowan T.M."/>
            <person name="Smanski M.J."/>
            <person name="Chevrette M.G."/>
            <person name="De Carvalho L.P.S."/>
            <person name="Shen B."/>
        </authorList>
    </citation>
    <scope>NUCLEOTIDE SEQUENCE [LARGE SCALE GENOMIC DNA]</scope>
    <source>
        <strain evidence="2 3">NPDC020594</strain>
    </source>
</reference>
<feature type="compositionally biased region" description="Low complexity" evidence="1">
    <location>
        <begin position="111"/>
        <end position="130"/>
    </location>
</feature>
<proteinExistence type="predicted"/>
<accession>A0ABV3AAU1</accession>
<comment type="caution">
    <text evidence="2">The sequence shown here is derived from an EMBL/GenBank/DDBJ whole genome shotgun (WGS) entry which is preliminary data.</text>
</comment>
<feature type="region of interest" description="Disordered" evidence="1">
    <location>
        <begin position="40"/>
        <end position="74"/>
    </location>
</feature>
<dbReference type="Proteomes" id="UP001551011">
    <property type="component" value="Unassembled WGS sequence"/>
</dbReference>
<dbReference type="EMBL" id="JBFAEG010000010">
    <property type="protein sequence ID" value="MEU5708412.1"/>
    <property type="molecule type" value="Genomic_DNA"/>
</dbReference>
<evidence type="ECO:0008006" key="4">
    <source>
        <dbReference type="Google" id="ProtNLM"/>
    </source>
</evidence>
<keyword evidence="3" id="KW-1185">Reference proteome</keyword>
<evidence type="ECO:0000313" key="3">
    <source>
        <dbReference type="Proteomes" id="UP001551011"/>
    </source>
</evidence>
<feature type="region of interest" description="Disordered" evidence="1">
    <location>
        <begin position="109"/>
        <end position="141"/>
    </location>
</feature>
<protein>
    <recommendedName>
        <fullName evidence="4">Transposase</fullName>
    </recommendedName>
</protein>
<organism evidence="2 3">
    <name type="scientific">Streptomyces flaveolus</name>
    <dbReference type="NCBI Taxonomy" id="67297"/>
    <lineage>
        <taxon>Bacteria</taxon>
        <taxon>Bacillati</taxon>
        <taxon>Actinomycetota</taxon>
        <taxon>Actinomycetes</taxon>
        <taxon>Kitasatosporales</taxon>
        <taxon>Streptomycetaceae</taxon>
        <taxon>Streptomyces</taxon>
    </lineage>
</organism>
<evidence type="ECO:0000256" key="1">
    <source>
        <dbReference type="SAM" id="MobiDB-lite"/>
    </source>
</evidence>
<evidence type="ECO:0000313" key="2">
    <source>
        <dbReference type="EMBL" id="MEU5708412.1"/>
    </source>
</evidence>
<gene>
    <name evidence="2" type="ORF">AB0H04_16295</name>
</gene>
<name>A0ABV3AAU1_9ACTN</name>
<dbReference type="RefSeq" id="WP_359256805.1">
    <property type="nucleotide sequence ID" value="NZ_JBFAEG010000010.1"/>
</dbReference>
<sequence length="141" mass="15506">MKDLLPTAVAQRVKTPYPSIRAEACNRTLRERLAGLVRTGTGPLAPFFSPDQRTRVRRDAGTGPSWRPPSNWTRGCGRTTWTSCREPHRPPDPGRAWTGRVRRPYWTAWNASGDTSSSAGSARAAWARSTSHGHAADGPSR</sequence>